<evidence type="ECO:0000313" key="3">
    <source>
        <dbReference type="Proteomes" id="UP000478463"/>
    </source>
</evidence>
<protein>
    <submittedName>
        <fullName evidence="2">FdtA/QdtA family cupin domain-containing protein</fullName>
    </submittedName>
</protein>
<dbReference type="SUPFAM" id="SSF51182">
    <property type="entry name" value="RmlC-like cupins"/>
    <property type="match status" value="1"/>
</dbReference>
<gene>
    <name evidence="2" type="ORF">GS424_013995</name>
</gene>
<dbReference type="InterPro" id="IPR008894">
    <property type="entry name" value="QdtA_cupin_dom"/>
</dbReference>
<evidence type="ECO:0000259" key="1">
    <source>
        <dbReference type="Pfam" id="PF05523"/>
    </source>
</evidence>
<proteinExistence type="predicted"/>
<name>A0A6L7INE7_9ACTN</name>
<dbReference type="Proteomes" id="UP000478463">
    <property type="component" value="Chromosome"/>
</dbReference>
<dbReference type="InterPro" id="IPR014710">
    <property type="entry name" value="RmlC-like_jellyroll"/>
</dbReference>
<organism evidence="2 3">
    <name type="scientific">Eggerthella guodeyinii</name>
    <dbReference type="NCBI Taxonomy" id="2690837"/>
    <lineage>
        <taxon>Bacteria</taxon>
        <taxon>Bacillati</taxon>
        <taxon>Actinomycetota</taxon>
        <taxon>Coriobacteriia</taxon>
        <taxon>Eggerthellales</taxon>
        <taxon>Eggerthellaceae</taxon>
        <taxon>Eggerthella</taxon>
    </lineage>
</organism>
<dbReference type="CDD" id="cd20292">
    <property type="entry name" value="cupin_QdtA-like"/>
    <property type="match status" value="1"/>
</dbReference>
<evidence type="ECO:0000313" key="2">
    <source>
        <dbReference type="EMBL" id="QOS70055.1"/>
    </source>
</evidence>
<dbReference type="InterPro" id="IPR011051">
    <property type="entry name" value="RmlC_Cupin_sf"/>
</dbReference>
<dbReference type="AlphaFoldDB" id="A0A6L7INE7"/>
<dbReference type="Gene3D" id="2.60.120.10">
    <property type="entry name" value="Jelly Rolls"/>
    <property type="match status" value="1"/>
</dbReference>
<sequence length="141" mass="16369">MYEHVKYEVLEIKTVASGESGSLSFVESDHDIPFEIKRIYYTYEVPVGFRRGKHAHRQLDQLLFCPNGCIEVYLDDGSKQTSVMLDSPSKGLLLHSMIWREMVWRKENSLLVVAASDFYDESDYIRDYDDFMLAVETQGAR</sequence>
<dbReference type="Pfam" id="PF05523">
    <property type="entry name" value="FdtA"/>
    <property type="match status" value="1"/>
</dbReference>
<dbReference type="EMBL" id="CP063310">
    <property type="protein sequence ID" value="QOS70055.1"/>
    <property type="molecule type" value="Genomic_DNA"/>
</dbReference>
<dbReference type="KEGG" id="egd:GS424_013995"/>
<feature type="domain" description="Sugar 3,4-ketoisomerase QdtA cupin" evidence="1">
    <location>
        <begin position="7"/>
        <end position="134"/>
    </location>
</feature>
<accession>A0A6L7INE7</accession>
<reference evidence="2 3" key="1">
    <citation type="submission" date="2020-10" db="EMBL/GenBank/DDBJ databases">
        <title>Eggerthella sp. nov., isolated from human feces.</title>
        <authorList>
            <person name="Yajun G."/>
        </authorList>
    </citation>
    <scope>NUCLEOTIDE SEQUENCE [LARGE SCALE GENOMIC DNA]</scope>
    <source>
        <strain evidence="2 3">HF-1101</strain>
    </source>
</reference>